<dbReference type="Pfam" id="PF05036">
    <property type="entry name" value="SPOR"/>
    <property type="match status" value="1"/>
</dbReference>
<keyword evidence="5" id="KW-1185">Reference proteome</keyword>
<evidence type="ECO:0000256" key="2">
    <source>
        <dbReference type="SAM" id="SignalP"/>
    </source>
</evidence>
<dbReference type="Proteomes" id="UP001193035">
    <property type="component" value="Unassembled WGS sequence"/>
</dbReference>
<gene>
    <name evidence="4" type="ORF">FGK63_11295</name>
</gene>
<dbReference type="PROSITE" id="PS51257">
    <property type="entry name" value="PROKAR_LIPOPROTEIN"/>
    <property type="match status" value="1"/>
</dbReference>
<dbReference type="Gene3D" id="3.30.70.1070">
    <property type="entry name" value="Sporulation related repeat"/>
    <property type="match status" value="1"/>
</dbReference>
<proteinExistence type="predicted"/>
<dbReference type="InterPro" id="IPR036680">
    <property type="entry name" value="SPOR-like_sf"/>
</dbReference>
<evidence type="ECO:0000313" key="5">
    <source>
        <dbReference type="Proteomes" id="UP001193035"/>
    </source>
</evidence>
<dbReference type="PANTHER" id="PTHR34183">
    <property type="entry name" value="ENDOLYTIC PEPTIDOGLYCAN TRANSGLYCOSYLASE RLPA"/>
    <property type="match status" value="1"/>
</dbReference>
<feature type="domain" description="SPOR" evidence="3">
    <location>
        <begin position="269"/>
        <end position="348"/>
    </location>
</feature>
<feature type="chain" id="PRO_5045424848" evidence="2">
    <location>
        <begin position="26"/>
        <end position="348"/>
    </location>
</feature>
<feature type="signal peptide" evidence="2">
    <location>
        <begin position="1"/>
        <end position="25"/>
    </location>
</feature>
<feature type="region of interest" description="Disordered" evidence="1">
    <location>
        <begin position="30"/>
        <end position="56"/>
    </location>
</feature>
<comment type="caution">
    <text evidence="4">The sequence shown here is derived from an EMBL/GenBank/DDBJ whole genome shotgun (WGS) entry which is preliminary data.</text>
</comment>
<dbReference type="PROSITE" id="PS51724">
    <property type="entry name" value="SPOR"/>
    <property type="match status" value="1"/>
</dbReference>
<feature type="region of interest" description="Disordered" evidence="1">
    <location>
        <begin position="198"/>
        <end position="219"/>
    </location>
</feature>
<dbReference type="PANTHER" id="PTHR34183:SF1">
    <property type="entry name" value="ENDOLYTIC PEPTIDOGLYCAN TRANSGLYCOSYLASE RLPA"/>
    <property type="match status" value="1"/>
</dbReference>
<feature type="compositionally biased region" description="Basic and acidic residues" evidence="1">
    <location>
        <begin position="164"/>
        <end position="173"/>
    </location>
</feature>
<dbReference type="SUPFAM" id="SSF110997">
    <property type="entry name" value="Sporulation related repeat"/>
    <property type="match status" value="1"/>
</dbReference>
<dbReference type="EMBL" id="VCPD01000003">
    <property type="protein sequence ID" value="TMV08026.1"/>
    <property type="molecule type" value="Genomic_DNA"/>
</dbReference>
<dbReference type="RefSeq" id="WP_138842209.1">
    <property type="nucleotide sequence ID" value="NZ_VCPD01000003.1"/>
</dbReference>
<accession>A0ABY2WZK1</accession>
<name>A0ABY2WZK1_9RHOB</name>
<feature type="region of interest" description="Disordered" evidence="1">
    <location>
        <begin position="150"/>
        <end position="186"/>
    </location>
</feature>
<dbReference type="InterPro" id="IPR007730">
    <property type="entry name" value="SPOR-like_dom"/>
</dbReference>
<evidence type="ECO:0000259" key="3">
    <source>
        <dbReference type="PROSITE" id="PS51724"/>
    </source>
</evidence>
<evidence type="ECO:0000256" key="1">
    <source>
        <dbReference type="SAM" id="MobiDB-lite"/>
    </source>
</evidence>
<organism evidence="4 5">
    <name type="scientific">Ruegeria sediminis</name>
    <dbReference type="NCBI Taxonomy" id="2583820"/>
    <lineage>
        <taxon>Bacteria</taxon>
        <taxon>Pseudomonadati</taxon>
        <taxon>Pseudomonadota</taxon>
        <taxon>Alphaproteobacteria</taxon>
        <taxon>Rhodobacterales</taxon>
        <taxon>Roseobacteraceae</taxon>
        <taxon>Ruegeria</taxon>
    </lineage>
</organism>
<sequence length="348" mass="36350">MKRATEKRTSPFRLAVLGLAMAALAGCGEGTGSPFSKTDAQDTTETPKTGGKKTERDVEAPEVFEVTEAGLWDGRPSLGGIWVAHPDVTQPARVMIRNTSNDKSTVGALFRRERAIPGPIVQVSSDAAAALGMLAGAPVKVHVVALKRETVEPEPKPEAAAPPKTEEPAKKPEATVQEPVKTAEPDAKTEALTIAAADQAPQDAEAADAEEAPAKRKWFWQKRPKAGEITESTLAPVAVAGATAVAAATAAGSNADAAPAETPAQPSGTSSLTKPYVQIGTYTVEENAKTAAKTVSKTGLNAEVRTVSNNDKTIWRVVVGPAANRSERKDIMAKVEGLGFADAYIVKN</sequence>
<evidence type="ECO:0000313" key="4">
    <source>
        <dbReference type="EMBL" id="TMV08026.1"/>
    </source>
</evidence>
<keyword evidence="2" id="KW-0732">Signal</keyword>
<protein>
    <submittedName>
        <fullName evidence="4">SPOR domain-containing protein</fullName>
    </submittedName>
</protein>
<reference evidence="4 5" key="1">
    <citation type="submission" date="2019-05" db="EMBL/GenBank/DDBJ databases">
        <title>Ruegeria sp. nov., isolated from tidal flat.</title>
        <authorList>
            <person name="Kim W."/>
        </authorList>
    </citation>
    <scope>NUCLEOTIDE SEQUENCE [LARGE SCALE GENOMIC DNA]</scope>
    <source>
        <strain evidence="4 5">CAU 1488</strain>
    </source>
</reference>